<reference evidence="12 13" key="1">
    <citation type="journal article" date="2020" name="bioRxiv">
        <title>Sequence and annotation of 42 cannabis genomes reveals extensive copy number variation in cannabinoid synthesis and pathogen resistance genes.</title>
        <authorList>
            <person name="Mckernan K.J."/>
            <person name="Helbert Y."/>
            <person name="Kane L.T."/>
            <person name="Ebling H."/>
            <person name="Zhang L."/>
            <person name="Liu B."/>
            <person name="Eaton Z."/>
            <person name="Mclaughlin S."/>
            <person name="Kingan S."/>
            <person name="Baybayan P."/>
            <person name="Concepcion G."/>
            <person name="Jordan M."/>
            <person name="Riva A."/>
            <person name="Barbazuk W."/>
            <person name="Harkins T."/>
        </authorList>
    </citation>
    <scope>NUCLEOTIDE SEQUENCE [LARGE SCALE GENOMIC DNA]</scope>
    <source>
        <strain evidence="13">cv. Jamaican Lion 4</strain>
        <tissue evidence="12">Leaf</tissue>
    </source>
</reference>
<proteinExistence type="inferred from homology"/>
<dbReference type="Pfam" id="PF01694">
    <property type="entry name" value="Rhomboid"/>
    <property type="match status" value="1"/>
</dbReference>
<dbReference type="GO" id="GO:0004252">
    <property type="term" value="F:serine-type endopeptidase activity"/>
    <property type="evidence" value="ECO:0007669"/>
    <property type="project" value="InterPro"/>
</dbReference>
<feature type="compositionally biased region" description="Low complexity" evidence="9">
    <location>
        <begin position="11"/>
        <end position="27"/>
    </location>
</feature>
<dbReference type="OrthoDB" id="418595at2759"/>
<keyword evidence="8 10" id="KW-0472">Membrane</keyword>
<dbReference type="InterPro" id="IPR035952">
    <property type="entry name" value="Rhomboid-like_sf"/>
</dbReference>
<keyword evidence="6" id="KW-0809">Transit peptide</keyword>
<evidence type="ECO:0000256" key="10">
    <source>
        <dbReference type="SAM" id="Phobius"/>
    </source>
</evidence>
<organism evidence="12 13">
    <name type="scientific">Cannabis sativa</name>
    <name type="common">Hemp</name>
    <name type="synonym">Marijuana</name>
    <dbReference type="NCBI Taxonomy" id="3483"/>
    <lineage>
        <taxon>Eukaryota</taxon>
        <taxon>Viridiplantae</taxon>
        <taxon>Streptophyta</taxon>
        <taxon>Embryophyta</taxon>
        <taxon>Tracheophyta</taxon>
        <taxon>Spermatophyta</taxon>
        <taxon>Magnoliopsida</taxon>
        <taxon>eudicotyledons</taxon>
        <taxon>Gunneridae</taxon>
        <taxon>Pentapetalae</taxon>
        <taxon>rosids</taxon>
        <taxon>fabids</taxon>
        <taxon>Rosales</taxon>
        <taxon>Cannabaceae</taxon>
        <taxon>Cannabis</taxon>
    </lineage>
</organism>
<keyword evidence="7 10" id="KW-1133">Transmembrane helix</keyword>
<dbReference type="PANTHER" id="PTHR43731:SF14">
    <property type="entry name" value="PRESENILIN-ASSOCIATED RHOMBOID-LIKE PROTEIN, MITOCHONDRIAL"/>
    <property type="match status" value="1"/>
</dbReference>
<feature type="domain" description="Peptidase S54 rhomboid" evidence="11">
    <location>
        <begin position="180"/>
        <end position="332"/>
    </location>
</feature>
<evidence type="ECO:0000256" key="9">
    <source>
        <dbReference type="SAM" id="MobiDB-lite"/>
    </source>
</evidence>
<feature type="transmembrane region" description="Helical" evidence="10">
    <location>
        <begin position="259"/>
        <end position="278"/>
    </location>
</feature>
<dbReference type="SUPFAM" id="SSF144091">
    <property type="entry name" value="Rhomboid-like"/>
    <property type="match status" value="1"/>
</dbReference>
<dbReference type="PANTHER" id="PTHR43731">
    <property type="entry name" value="RHOMBOID PROTEASE"/>
    <property type="match status" value="1"/>
</dbReference>
<evidence type="ECO:0000256" key="4">
    <source>
        <dbReference type="ARBA" id="ARBA00022692"/>
    </source>
</evidence>
<evidence type="ECO:0000256" key="3">
    <source>
        <dbReference type="ARBA" id="ARBA00022670"/>
    </source>
</evidence>
<feature type="transmembrane region" description="Helical" evidence="10">
    <location>
        <begin position="143"/>
        <end position="161"/>
    </location>
</feature>
<dbReference type="FunFam" id="1.20.1540.10:FF:000018">
    <property type="entry name" value="RHOMBOID-like protein 12, mitochondrial"/>
    <property type="match status" value="1"/>
</dbReference>
<dbReference type="AlphaFoldDB" id="A0A7J6GSM1"/>
<dbReference type="EMBL" id="JAATIQ010000088">
    <property type="protein sequence ID" value="KAF4385059.1"/>
    <property type="molecule type" value="Genomic_DNA"/>
</dbReference>
<evidence type="ECO:0000259" key="11">
    <source>
        <dbReference type="Pfam" id="PF01694"/>
    </source>
</evidence>
<dbReference type="GO" id="GO:0016020">
    <property type="term" value="C:membrane"/>
    <property type="evidence" value="ECO:0007669"/>
    <property type="project" value="UniProtKB-SubCell"/>
</dbReference>
<keyword evidence="13" id="KW-1185">Reference proteome</keyword>
<keyword evidence="3" id="KW-0645">Protease</keyword>
<name>A0A7J6GSM1_CANSA</name>
<dbReference type="InterPro" id="IPR022764">
    <property type="entry name" value="Peptidase_S54_rhomboid_dom"/>
</dbReference>
<evidence type="ECO:0000313" key="13">
    <source>
        <dbReference type="Proteomes" id="UP000583929"/>
    </source>
</evidence>
<comment type="subcellular location">
    <subcellularLocation>
        <location evidence="1">Membrane</location>
        <topology evidence="1">Multi-pass membrane protein</topology>
    </subcellularLocation>
</comment>
<keyword evidence="5" id="KW-0378">Hydrolase</keyword>
<gene>
    <name evidence="12" type="ORF">G4B88_017860</name>
</gene>
<sequence length="339" mass="37923">MQRLLSSKLASKFSHSTSNHSSSSLFNSHPYKTITSLPKLPKTQTQTQTQTHFLSHRPPYNSHSWRSHHNLSPKIHAFLSNPLLAKRFLDASNLSATRRTLKDCSVGFLRSQLPKRGFRLDPDFSSYKRSWRSWLSGLTPNDMVLGLLIANVAIFLLWRVADYRFMMNNFTISVENFKRGRLHTLITSAFSHTDMEHIIHNMIGLYFFGNHLGHVFGSEFLLKLYLAGAVAGSVFYLMHSAFLASSSKGRQPWMDPLKAPGLGASGAVNAILLLDIFLYPKSTLYFNFFIPVPAILLGIYLVGKDVLGMIEGDTPGSAHLGGAAVAALAWTRLRKGRPF</sequence>
<evidence type="ECO:0000256" key="2">
    <source>
        <dbReference type="ARBA" id="ARBA00009045"/>
    </source>
</evidence>
<evidence type="ECO:0000313" key="12">
    <source>
        <dbReference type="EMBL" id="KAF4385059.1"/>
    </source>
</evidence>
<comment type="similarity">
    <text evidence="2">Belongs to the peptidase S54 family.</text>
</comment>
<evidence type="ECO:0000256" key="1">
    <source>
        <dbReference type="ARBA" id="ARBA00004141"/>
    </source>
</evidence>
<protein>
    <recommendedName>
        <fullName evidence="11">Peptidase S54 rhomboid domain-containing protein</fullName>
    </recommendedName>
</protein>
<dbReference type="GO" id="GO:0006508">
    <property type="term" value="P:proteolysis"/>
    <property type="evidence" value="ECO:0007669"/>
    <property type="project" value="UniProtKB-KW"/>
</dbReference>
<evidence type="ECO:0000256" key="5">
    <source>
        <dbReference type="ARBA" id="ARBA00022801"/>
    </source>
</evidence>
<comment type="caution">
    <text evidence="12">The sequence shown here is derived from an EMBL/GenBank/DDBJ whole genome shotgun (WGS) entry which is preliminary data.</text>
</comment>
<feature type="transmembrane region" description="Helical" evidence="10">
    <location>
        <begin position="220"/>
        <end position="238"/>
    </location>
</feature>
<evidence type="ECO:0000256" key="7">
    <source>
        <dbReference type="ARBA" id="ARBA00022989"/>
    </source>
</evidence>
<feature type="region of interest" description="Disordered" evidence="9">
    <location>
        <begin position="1"/>
        <end position="27"/>
    </location>
</feature>
<keyword evidence="4 10" id="KW-0812">Transmembrane</keyword>
<dbReference type="Proteomes" id="UP000583929">
    <property type="component" value="Unassembled WGS sequence"/>
</dbReference>
<evidence type="ECO:0000256" key="8">
    <source>
        <dbReference type="ARBA" id="ARBA00023136"/>
    </source>
</evidence>
<feature type="transmembrane region" description="Helical" evidence="10">
    <location>
        <begin position="284"/>
        <end position="302"/>
    </location>
</feature>
<accession>A0A7J6GSM1</accession>
<dbReference type="InterPro" id="IPR050925">
    <property type="entry name" value="Rhomboid_protease_S54"/>
</dbReference>
<dbReference type="Gene3D" id="1.20.1540.10">
    <property type="entry name" value="Rhomboid-like"/>
    <property type="match status" value="1"/>
</dbReference>
<evidence type="ECO:0000256" key="6">
    <source>
        <dbReference type="ARBA" id="ARBA00022946"/>
    </source>
</evidence>